<protein>
    <submittedName>
        <fullName evidence="1">Uncharacterized protein</fullName>
    </submittedName>
</protein>
<dbReference type="Proteomes" id="UP000593561">
    <property type="component" value="Unassembled WGS sequence"/>
</dbReference>
<evidence type="ECO:0000313" key="2">
    <source>
        <dbReference type="Proteomes" id="UP000593561"/>
    </source>
</evidence>
<accession>A0A7J8T536</accession>
<feature type="non-terminal residue" evidence="1">
    <location>
        <position position="68"/>
    </location>
</feature>
<dbReference type="EMBL" id="JABFAC010000051">
    <property type="protein sequence ID" value="MBA0633494.1"/>
    <property type="molecule type" value="Genomic_DNA"/>
</dbReference>
<name>A0A7J8T536_GOSDV</name>
<keyword evidence="2" id="KW-1185">Reference proteome</keyword>
<gene>
    <name evidence="1" type="ORF">Godav_005342</name>
</gene>
<sequence>MGWFRLPLKMLQQGSCKEWHWRVDYGVQQKFVQTIQHLLVNVKSWVIQHLPRECDKIAFKEIPREVLA</sequence>
<comment type="caution">
    <text evidence="1">The sequence shown here is derived from an EMBL/GenBank/DDBJ whole genome shotgun (WGS) entry which is preliminary data.</text>
</comment>
<reference evidence="1 2" key="1">
    <citation type="journal article" date="2019" name="Genome Biol. Evol.">
        <title>Insights into the evolution of the New World diploid cottons (Gossypium, subgenus Houzingenia) based on genome sequencing.</title>
        <authorList>
            <person name="Grover C.E."/>
            <person name="Arick M.A. 2nd"/>
            <person name="Thrash A."/>
            <person name="Conover J.L."/>
            <person name="Sanders W.S."/>
            <person name="Peterson D.G."/>
            <person name="Frelichowski J.E."/>
            <person name="Scheffler J.A."/>
            <person name="Scheffler B.E."/>
            <person name="Wendel J.F."/>
        </authorList>
    </citation>
    <scope>NUCLEOTIDE SEQUENCE [LARGE SCALE GENOMIC DNA]</scope>
    <source>
        <strain evidence="1">27</strain>
        <tissue evidence="1">Leaf</tissue>
    </source>
</reference>
<proteinExistence type="predicted"/>
<organism evidence="1 2">
    <name type="scientific">Gossypium davidsonii</name>
    <name type="common">Davidson's cotton</name>
    <name type="synonym">Gossypium klotzschianum subsp. davidsonii</name>
    <dbReference type="NCBI Taxonomy" id="34287"/>
    <lineage>
        <taxon>Eukaryota</taxon>
        <taxon>Viridiplantae</taxon>
        <taxon>Streptophyta</taxon>
        <taxon>Embryophyta</taxon>
        <taxon>Tracheophyta</taxon>
        <taxon>Spermatophyta</taxon>
        <taxon>Magnoliopsida</taxon>
        <taxon>eudicotyledons</taxon>
        <taxon>Gunneridae</taxon>
        <taxon>Pentapetalae</taxon>
        <taxon>rosids</taxon>
        <taxon>malvids</taxon>
        <taxon>Malvales</taxon>
        <taxon>Malvaceae</taxon>
        <taxon>Malvoideae</taxon>
        <taxon>Gossypium</taxon>
    </lineage>
</organism>
<dbReference type="AlphaFoldDB" id="A0A7J8T536"/>
<evidence type="ECO:0000313" key="1">
    <source>
        <dbReference type="EMBL" id="MBA0633494.1"/>
    </source>
</evidence>